<reference evidence="1 2" key="1">
    <citation type="submission" date="2014-02" db="EMBL/GenBank/DDBJ databases">
        <title>Draft genome sequence of Lysinibacillus massiliensis CCUG 49529.</title>
        <authorList>
            <person name="Zhang F."/>
            <person name="Wang G."/>
            <person name="Zhang L."/>
        </authorList>
    </citation>
    <scope>NUCLEOTIDE SEQUENCE [LARGE SCALE GENOMIC DNA]</scope>
    <source>
        <strain evidence="1 2">CCUG 49529</strain>
    </source>
</reference>
<proteinExistence type="predicted"/>
<dbReference type="EMBL" id="JPVQ01000037">
    <property type="protein sequence ID" value="KGR89700.1"/>
    <property type="molecule type" value="Genomic_DNA"/>
</dbReference>
<evidence type="ECO:0000313" key="1">
    <source>
        <dbReference type="EMBL" id="KGR89700.1"/>
    </source>
</evidence>
<dbReference type="Proteomes" id="UP000030595">
    <property type="component" value="Unassembled WGS sequence"/>
</dbReference>
<comment type="caution">
    <text evidence="1">The sequence shown here is derived from an EMBL/GenBank/DDBJ whole genome shotgun (WGS) entry which is preliminary data.</text>
</comment>
<sequence length="80" mass="9511">MRGRRALRTTPLIFQWCFFVSKKPSTPRTEGSIGALEKRIIIKSEKNISKVREDRRKKNKINKKNQKENVIHFTRQTKTI</sequence>
<accession>A0A0A3J1X1</accession>
<dbReference type="AlphaFoldDB" id="A0A0A3J1X1"/>
<protein>
    <submittedName>
        <fullName evidence="1">Uncharacterized protein</fullName>
    </submittedName>
</protein>
<gene>
    <name evidence="1" type="ORF">CD30_15885</name>
</gene>
<evidence type="ECO:0000313" key="2">
    <source>
        <dbReference type="Proteomes" id="UP000030595"/>
    </source>
</evidence>
<keyword evidence="2" id="KW-1185">Reference proteome</keyword>
<organism evidence="1 2">
    <name type="scientific">Ureibacillus massiliensis 4400831 = CIP 108448 = CCUG 49529</name>
    <dbReference type="NCBI Taxonomy" id="1211035"/>
    <lineage>
        <taxon>Bacteria</taxon>
        <taxon>Bacillati</taxon>
        <taxon>Bacillota</taxon>
        <taxon>Bacilli</taxon>
        <taxon>Bacillales</taxon>
        <taxon>Caryophanaceae</taxon>
        <taxon>Ureibacillus</taxon>
    </lineage>
</organism>
<name>A0A0A3J1X1_9BACL</name>